<feature type="domain" description="PWWP" evidence="2">
    <location>
        <begin position="603"/>
        <end position="662"/>
    </location>
</feature>
<feature type="compositionally biased region" description="Basic and acidic residues" evidence="1">
    <location>
        <begin position="424"/>
        <end position="439"/>
    </location>
</feature>
<evidence type="ECO:0000313" key="5">
    <source>
        <dbReference type="Proteomes" id="UP000332933"/>
    </source>
</evidence>
<evidence type="ECO:0000259" key="2">
    <source>
        <dbReference type="PROSITE" id="PS50812"/>
    </source>
</evidence>
<sequence>MKLKTILNHLELAHSTILRIATHLPQQYVVVFSFGTHKFGLQRRLNLTEQWLCLKHKEYIDRSMAALDNIQILNSALDEVEAFLSENKSSRCLPVPDICPVPKQIDEGEGNKNEPVTVSCLEGFWRAEKDEETKDARKALNIQSHREDVNTLFQELVSRDCGGYSSNSDDSVSDESDDPESCDTEWEHSDSEGVHKKNIATIKDLKSHKVTELPKYQSLEKRSRQRRTFGTKRTAHIWQHYICLEHKGKKDNHVIEPKVMISKIPDMKDHLLKCPNIKLTEEDLKHIPERSNMTTELAENEPMNIVQTRNRVQTFTNVKSDKVDKVQGALQTPEKEKYMTQNESPTCLMAGREATLQGLPRQRVSKHMETVETTPSISQNSSSTCFVSKKSSSKQLVKKRKAQDIIIVDDEDSDEASFSNLGIKSEKEKSVMGNRDGERQIPRHDETKEQNEAIKATMHVSCETLGWAYLKGFPWLPVYVLNPFKLRSQLHLLGDGHHTTLMKAQQKPNQFIIVYYFGTHNFGLHTNPANSIKHWNCNEHSAFLEGFPKEFCKDKAILDELHYAIMEAKCFDEADKSTRLLPYMVPSDMDMSLIPPIMQTVQTHSLGWAVSQGYPWMPIFVCDPFRLRPNLRYLGNDHRFILEKAKTTPNHVLVYYFGSHHFGLHKLDSSIKPWDCPEIELYKAGQSDSLLFIKPDILDQFKVAMSEVNAYLSLDESNRVLPHMDKSDMISPLSLLSKLDSDSESMGSFDDDLVKNTRKRLKYPAKNERKKAVGDIVELNRIDSEHQPMELNLLGKVERDIKNDQGHHGNNNVNVTKSMNGKSGGSITSRKVELNTRALTRNKLNYPKLNDIVNARQTLNQNIIVIDESDSDNTDSHFEPNAHDATMEEVSDEILNDEIEDMVESGQDDESCFFEGESENFESDSDRFLDADNGILSGDGEVLSDEVNHGYDDELGDEEDIGQEGVEDEESFDEGNLSANNEMDNEDSDLVGSSAETEAHEDADAEDVDNEEDDNYDAGLEGQHDEFGAFQESDDCNSGEYAVEDDSESPSGSDEANIMNVASVLSGDGGIEETLNGEVEAVQNVDGGGDAENSNFNGHLHDRIACESNAKKFRKRVPHGINFPITRNRPVIEIDDSDEHSDVSATHRRVKSQTRKPSMRLERVRTCKRERIESVSDCNSPFKKRRLATRSKRRASERNRDVIEIDDSD</sequence>
<feature type="compositionally biased region" description="Acidic residues" evidence="1">
    <location>
        <begin position="1003"/>
        <end position="1016"/>
    </location>
</feature>
<feature type="compositionally biased region" description="Basic residues" evidence="1">
    <location>
        <begin position="1182"/>
        <end position="1193"/>
    </location>
</feature>
<feature type="region of interest" description="Disordered" evidence="1">
    <location>
        <begin position="1138"/>
        <end position="1162"/>
    </location>
</feature>
<organism evidence="4 5">
    <name type="scientific">Aphanomyces stellatus</name>
    <dbReference type="NCBI Taxonomy" id="120398"/>
    <lineage>
        <taxon>Eukaryota</taxon>
        <taxon>Sar</taxon>
        <taxon>Stramenopiles</taxon>
        <taxon>Oomycota</taxon>
        <taxon>Saprolegniomycetes</taxon>
        <taxon>Saprolegniales</taxon>
        <taxon>Verrucalvaceae</taxon>
        <taxon>Aphanomyces</taxon>
    </lineage>
</organism>
<reference evidence="3" key="2">
    <citation type="submission" date="2019-06" db="EMBL/GenBank/DDBJ databases">
        <title>Genomics analysis of Aphanomyces spp. identifies a new class of oomycete effector associated with host adaptation.</title>
        <authorList>
            <person name="Gaulin E."/>
        </authorList>
    </citation>
    <scope>NUCLEOTIDE SEQUENCE</scope>
    <source>
        <strain evidence="3">CBS 578.67</strain>
    </source>
</reference>
<dbReference type="InterPro" id="IPR000313">
    <property type="entry name" value="PWWP_dom"/>
</dbReference>
<feature type="region of interest" description="Disordered" evidence="1">
    <location>
        <begin position="804"/>
        <end position="830"/>
    </location>
</feature>
<accession>A0A485KJU5</accession>
<name>A0A485KJU5_9STRA</name>
<proteinExistence type="predicted"/>
<dbReference type="EMBL" id="CAADRA010005118">
    <property type="protein sequence ID" value="VFT85181.1"/>
    <property type="molecule type" value="Genomic_DNA"/>
</dbReference>
<feature type="compositionally biased region" description="Basic residues" evidence="1">
    <location>
        <begin position="1146"/>
        <end position="1158"/>
    </location>
</feature>
<feature type="region of interest" description="Disordered" evidence="1">
    <location>
        <begin position="1178"/>
        <end position="1209"/>
    </location>
</feature>
<dbReference type="OrthoDB" id="10521353at2759"/>
<dbReference type="Gene3D" id="2.30.30.140">
    <property type="match status" value="2"/>
</dbReference>
<feature type="compositionally biased region" description="Acidic residues" evidence="1">
    <location>
        <begin position="953"/>
        <end position="973"/>
    </location>
</feature>
<protein>
    <submittedName>
        <fullName evidence="4">Aste57867_8294 protein</fullName>
    </submittedName>
</protein>
<feature type="compositionally biased region" description="Basic and acidic residues" evidence="1">
    <location>
        <begin position="185"/>
        <end position="195"/>
    </location>
</feature>
<feature type="compositionally biased region" description="Acidic residues" evidence="1">
    <location>
        <begin position="171"/>
        <end position="184"/>
    </location>
</feature>
<dbReference type="Proteomes" id="UP000332933">
    <property type="component" value="Unassembled WGS sequence"/>
</dbReference>
<evidence type="ECO:0000256" key="1">
    <source>
        <dbReference type="SAM" id="MobiDB-lite"/>
    </source>
</evidence>
<evidence type="ECO:0000313" key="3">
    <source>
        <dbReference type="EMBL" id="KAF0701220.1"/>
    </source>
</evidence>
<feature type="domain" description="PWWP" evidence="2">
    <location>
        <begin position="462"/>
        <end position="522"/>
    </location>
</feature>
<dbReference type="PROSITE" id="PS50812">
    <property type="entry name" value="PWWP"/>
    <property type="match status" value="2"/>
</dbReference>
<dbReference type="Pfam" id="PF00855">
    <property type="entry name" value="PWWP"/>
    <property type="match status" value="1"/>
</dbReference>
<feature type="compositionally biased region" description="Acidic residues" evidence="1">
    <location>
        <begin position="1032"/>
        <end position="1048"/>
    </location>
</feature>
<dbReference type="CDD" id="cd05162">
    <property type="entry name" value="PWWP"/>
    <property type="match status" value="2"/>
</dbReference>
<keyword evidence="5" id="KW-1185">Reference proteome</keyword>
<feature type="region of interest" description="Disordered" evidence="1">
    <location>
        <begin position="917"/>
        <end position="1055"/>
    </location>
</feature>
<feature type="region of interest" description="Disordered" evidence="1">
    <location>
        <begin position="417"/>
        <end position="439"/>
    </location>
</feature>
<gene>
    <name evidence="4" type="primary">Aste57867_8294</name>
    <name evidence="3" type="ORF">As57867_008263</name>
    <name evidence="4" type="ORF">ASTE57867_8294</name>
</gene>
<evidence type="ECO:0000313" key="4">
    <source>
        <dbReference type="EMBL" id="VFT85181.1"/>
    </source>
</evidence>
<dbReference type="EMBL" id="VJMH01005097">
    <property type="protein sequence ID" value="KAF0701220.1"/>
    <property type="molecule type" value="Genomic_DNA"/>
</dbReference>
<feature type="compositionally biased region" description="Basic and acidic residues" evidence="1">
    <location>
        <begin position="1194"/>
        <end position="1203"/>
    </location>
</feature>
<feature type="region of interest" description="Disordered" evidence="1">
    <location>
        <begin position="164"/>
        <end position="197"/>
    </location>
</feature>
<feature type="compositionally biased region" description="Polar residues" evidence="1">
    <location>
        <begin position="808"/>
        <end position="829"/>
    </location>
</feature>
<reference evidence="4 5" key="1">
    <citation type="submission" date="2019-03" db="EMBL/GenBank/DDBJ databases">
        <authorList>
            <person name="Gaulin E."/>
            <person name="Dumas B."/>
        </authorList>
    </citation>
    <scope>NUCLEOTIDE SEQUENCE [LARGE SCALE GENOMIC DNA]</scope>
    <source>
        <strain evidence="4">CBS 568.67</strain>
    </source>
</reference>
<dbReference type="SUPFAM" id="SSF63748">
    <property type="entry name" value="Tudor/PWWP/MBT"/>
    <property type="match status" value="2"/>
</dbReference>
<dbReference type="AlphaFoldDB" id="A0A485KJU5"/>